<dbReference type="InterPro" id="IPR000160">
    <property type="entry name" value="GGDEF_dom"/>
</dbReference>
<dbReference type="NCBIfam" id="TIGR00254">
    <property type="entry name" value="GGDEF"/>
    <property type="match status" value="1"/>
</dbReference>
<dbReference type="EC" id="2.7.7.65" evidence="2"/>
<evidence type="ECO:0000313" key="11">
    <source>
        <dbReference type="Proteomes" id="UP000199227"/>
    </source>
</evidence>
<evidence type="ECO:0000256" key="6">
    <source>
        <dbReference type="ARBA" id="ARBA00023136"/>
    </source>
</evidence>
<organism evidence="10 11">
    <name type="scientific">Hydrogenimonas thermophila</name>
    <dbReference type="NCBI Taxonomy" id="223786"/>
    <lineage>
        <taxon>Bacteria</taxon>
        <taxon>Pseudomonadati</taxon>
        <taxon>Campylobacterota</taxon>
        <taxon>Epsilonproteobacteria</taxon>
        <taxon>Campylobacterales</taxon>
        <taxon>Hydrogenimonadaceae</taxon>
        <taxon>Hydrogenimonas</taxon>
    </lineage>
</organism>
<dbReference type="STRING" id="223786.SAMN05216234_11119"/>
<evidence type="ECO:0000256" key="1">
    <source>
        <dbReference type="ARBA" id="ARBA00004651"/>
    </source>
</evidence>
<evidence type="ECO:0000256" key="7">
    <source>
        <dbReference type="ARBA" id="ARBA00034247"/>
    </source>
</evidence>
<dbReference type="GO" id="GO:0005886">
    <property type="term" value="C:plasma membrane"/>
    <property type="evidence" value="ECO:0007669"/>
    <property type="project" value="UniProtKB-SubCell"/>
</dbReference>
<dbReference type="InterPro" id="IPR033480">
    <property type="entry name" value="sCache_2"/>
</dbReference>
<evidence type="ECO:0000259" key="9">
    <source>
        <dbReference type="PROSITE" id="PS50887"/>
    </source>
</evidence>
<keyword evidence="11" id="KW-1185">Reference proteome</keyword>
<comment type="subcellular location">
    <subcellularLocation>
        <location evidence="1">Cell membrane</location>
        <topology evidence="1">Multi-pass membrane protein</topology>
    </subcellularLocation>
</comment>
<evidence type="ECO:0000256" key="3">
    <source>
        <dbReference type="ARBA" id="ARBA00022475"/>
    </source>
</evidence>
<dbReference type="SUPFAM" id="SSF55073">
    <property type="entry name" value="Nucleotide cyclase"/>
    <property type="match status" value="1"/>
</dbReference>
<keyword evidence="6 8" id="KW-0472">Membrane</keyword>
<dbReference type="PROSITE" id="PS50887">
    <property type="entry name" value="GGDEF"/>
    <property type="match status" value="1"/>
</dbReference>
<dbReference type="SMART" id="SM01049">
    <property type="entry name" value="Cache_2"/>
    <property type="match status" value="2"/>
</dbReference>
<evidence type="ECO:0000313" key="10">
    <source>
        <dbReference type="EMBL" id="SFP22665.1"/>
    </source>
</evidence>
<dbReference type="Pfam" id="PF08269">
    <property type="entry name" value="dCache_2"/>
    <property type="match status" value="1"/>
</dbReference>
<name>A0A1I5NLH7_9BACT</name>
<dbReference type="GO" id="GO:0052621">
    <property type="term" value="F:diguanylate cyclase activity"/>
    <property type="evidence" value="ECO:0007669"/>
    <property type="project" value="UniProtKB-EC"/>
</dbReference>
<evidence type="ECO:0000256" key="5">
    <source>
        <dbReference type="ARBA" id="ARBA00022989"/>
    </source>
</evidence>
<dbReference type="OrthoDB" id="8554767at2"/>
<evidence type="ECO:0000256" key="2">
    <source>
        <dbReference type="ARBA" id="ARBA00012528"/>
    </source>
</evidence>
<protein>
    <recommendedName>
        <fullName evidence="2">diguanylate cyclase</fullName>
        <ecNumber evidence="2">2.7.7.65</ecNumber>
    </recommendedName>
</protein>
<evidence type="ECO:0000256" key="8">
    <source>
        <dbReference type="SAM" id="Phobius"/>
    </source>
</evidence>
<dbReference type="Gene3D" id="3.30.450.20">
    <property type="entry name" value="PAS domain"/>
    <property type="match status" value="2"/>
</dbReference>
<evidence type="ECO:0000256" key="4">
    <source>
        <dbReference type="ARBA" id="ARBA00022692"/>
    </source>
</evidence>
<proteinExistence type="predicted"/>
<keyword evidence="3" id="KW-1003">Cell membrane</keyword>
<dbReference type="PANTHER" id="PTHR45138:SF9">
    <property type="entry name" value="DIGUANYLATE CYCLASE DGCM-RELATED"/>
    <property type="match status" value="1"/>
</dbReference>
<dbReference type="InterPro" id="IPR050469">
    <property type="entry name" value="Diguanylate_Cyclase"/>
</dbReference>
<dbReference type="AlphaFoldDB" id="A0A1I5NLH7"/>
<dbReference type="InterPro" id="IPR004010">
    <property type="entry name" value="Double_Cache_2"/>
</dbReference>
<keyword evidence="5 8" id="KW-1133">Transmembrane helix</keyword>
<sequence length="544" mass="63238">MSIKLRIQLIILATIVIASFILLAISTLSINNLSEKNIEIYKADIIKNKKEMLYDNVTLAEEIIYSYYSELGEYGDHYLKKRVDILFNIIEEQFNKYKNKISKDEMKKLIINIVTSAKYDGNGYFWINDFNYKMIVNPVNKELNGKFLEDNQIAPYVKLAVDKLKNSSKDIVFDGYTFYSKDTKRYLYKRFVVKVFKPFNWIIGTEINPSKIEEKLKKEALKKISELRYGKNGYFWINDTTPKMIMHPFKLELNGQNLCKIKDPNGVYLFVEMVKVVSKMGEGIVEYHWPKPGADKPVMKISYVKIFKPWDWIIGAGVYTDDIESQVIKMKELSSKVVKSTIVKIVIISLIVAVLLLTIISFMVKYNIIHKIENEKKKIYSMAITDSLTGLYNRHYLNEISTPLFIKCQRYNYPISVAYLDIDHFKKVNDTYGHDKGDLVLQQFADIIKGLIRESDLIFRLGGEEFFIIMPYIDKESAYDIVKRIHQSVKKQGCIYLEKGKICYTFSAGVSDTIESDYSLDSLIKTADKKLYQAKTKGRDKIIF</sequence>
<dbReference type="PANTHER" id="PTHR45138">
    <property type="entry name" value="REGULATORY COMPONENTS OF SENSORY TRANSDUCTION SYSTEM"/>
    <property type="match status" value="1"/>
</dbReference>
<dbReference type="InterPro" id="IPR029787">
    <property type="entry name" value="Nucleotide_cyclase"/>
</dbReference>
<dbReference type="SMART" id="SM00267">
    <property type="entry name" value="GGDEF"/>
    <property type="match status" value="1"/>
</dbReference>
<reference evidence="10 11" key="1">
    <citation type="submission" date="2016-10" db="EMBL/GenBank/DDBJ databases">
        <authorList>
            <person name="de Groot N.N."/>
        </authorList>
    </citation>
    <scope>NUCLEOTIDE SEQUENCE [LARGE SCALE GENOMIC DNA]</scope>
    <source>
        <strain evidence="10 11">EP1-55-1</strain>
    </source>
</reference>
<dbReference type="InterPro" id="IPR043128">
    <property type="entry name" value="Rev_trsase/Diguanyl_cyclase"/>
</dbReference>
<gene>
    <name evidence="10" type="ORF">SAMN05216234_11119</name>
</gene>
<dbReference type="FunFam" id="3.30.70.270:FF:000001">
    <property type="entry name" value="Diguanylate cyclase domain protein"/>
    <property type="match status" value="1"/>
</dbReference>
<dbReference type="CDD" id="cd01949">
    <property type="entry name" value="GGDEF"/>
    <property type="match status" value="1"/>
</dbReference>
<dbReference type="Pfam" id="PF00990">
    <property type="entry name" value="GGDEF"/>
    <property type="match status" value="1"/>
</dbReference>
<dbReference type="Proteomes" id="UP000199227">
    <property type="component" value="Unassembled WGS sequence"/>
</dbReference>
<dbReference type="RefSeq" id="WP_092911841.1">
    <property type="nucleotide sequence ID" value="NZ_FOXB01000011.1"/>
</dbReference>
<feature type="transmembrane region" description="Helical" evidence="8">
    <location>
        <begin position="7"/>
        <end position="30"/>
    </location>
</feature>
<dbReference type="EMBL" id="FOXB01000011">
    <property type="protein sequence ID" value="SFP22665.1"/>
    <property type="molecule type" value="Genomic_DNA"/>
</dbReference>
<accession>A0A1I5NLH7</accession>
<comment type="catalytic activity">
    <reaction evidence="7">
        <text>2 GTP = 3',3'-c-di-GMP + 2 diphosphate</text>
        <dbReference type="Rhea" id="RHEA:24898"/>
        <dbReference type="ChEBI" id="CHEBI:33019"/>
        <dbReference type="ChEBI" id="CHEBI:37565"/>
        <dbReference type="ChEBI" id="CHEBI:58805"/>
        <dbReference type="EC" id="2.7.7.65"/>
    </reaction>
</comment>
<dbReference type="Gene3D" id="3.30.70.270">
    <property type="match status" value="1"/>
</dbReference>
<feature type="domain" description="GGDEF" evidence="9">
    <location>
        <begin position="413"/>
        <end position="544"/>
    </location>
</feature>
<feature type="transmembrane region" description="Helical" evidence="8">
    <location>
        <begin position="345"/>
        <end position="368"/>
    </location>
</feature>
<keyword evidence="4 8" id="KW-0812">Transmembrane</keyword>